<dbReference type="Pfam" id="PF02397">
    <property type="entry name" value="Bac_transf"/>
    <property type="match status" value="1"/>
</dbReference>
<dbReference type="STRING" id="1703779.AMJ83_09990"/>
<protein>
    <recommendedName>
        <fullName evidence="8">Bacterial sugar transferase domain-containing protein</fullName>
    </recommendedName>
</protein>
<dbReference type="InterPro" id="IPR017475">
    <property type="entry name" value="EPS_sugar_tfrase"/>
</dbReference>
<dbReference type="PANTHER" id="PTHR30576:SF0">
    <property type="entry name" value="UNDECAPRENYL-PHOSPHATE N-ACETYLGALACTOSAMINYL 1-PHOSPHATE TRANSFERASE-RELATED"/>
    <property type="match status" value="1"/>
</dbReference>
<proteinExistence type="inferred from homology"/>
<evidence type="ECO:0000256" key="6">
    <source>
        <dbReference type="ARBA" id="ARBA00023136"/>
    </source>
</evidence>
<evidence type="ECO:0000256" key="7">
    <source>
        <dbReference type="SAM" id="Phobius"/>
    </source>
</evidence>
<dbReference type="GO" id="GO:0016780">
    <property type="term" value="F:phosphotransferase activity, for other substituted phosphate groups"/>
    <property type="evidence" value="ECO:0007669"/>
    <property type="project" value="TreeGrafter"/>
</dbReference>
<dbReference type="AlphaFoldDB" id="A0A0S8FT49"/>
<reference evidence="9 10" key="1">
    <citation type="journal article" date="2015" name="Microbiome">
        <title>Genomic resolution of linkages in carbon, nitrogen, and sulfur cycling among widespread estuary sediment bacteria.</title>
        <authorList>
            <person name="Baker B.J."/>
            <person name="Lazar C.S."/>
            <person name="Teske A.P."/>
            <person name="Dick G.J."/>
        </authorList>
    </citation>
    <scope>NUCLEOTIDE SEQUENCE [LARGE SCALE GENOMIC DNA]</scope>
    <source>
        <strain evidence="9">SM23_42</strain>
    </source>
</reference>
<keyword evidence="3" id="KW-0808">Transferase</keyword>
<organism evidence="9 10">
    <name type="scientific">candidate division WOR_3 bacterium SM23_42</name>
    <dbReference type="NCBI Taxonomy" id="1703779"/>
    <lineage>
        <taxon>Bacteria</taxon>
        <taxon>Bacteria division WOR-3</taxon>
    </lineage>
</organism>
<sequence>MDNSPFLKVIFHPLSSWDRFLKRVIDVVISVVSLIVLSPIIVLLSIFIKIDTPGSVLHTQDRVGLRGKKFKLFKFRSMVSDAEKYTGPVWAEKNDKRITRIGRIIRPFRLDELPQIINVLRGEMSFVGPRPERPAFVERLREAIPFYGLRLTVHPGITGWAQVKHAYDQTVDDVKKKLEFDLEYINNMSLRMDLKIFLKTALTVLKKEGAH</sequence>
<comment type="subcellular location">
    <subcellularLocation>
        <location evidence="1">Membrane</location>
        <topology evidence="1">Multi-pass membrane protein</topology>
    </subcellularLocation>
</comment>
<dbReference type="Proteomes" id="UP000051373">
    <property type="component" value="Unassembled WGS sequence"/>
</dbReference>
<evidence type="ECO:0000256" key="5">
    <source>
        <dbReference type="ARBA" id="ARBA00022989"/>
    </source>
</evidence>
<keyword evidence="6 7" id="KW-0472">Membrane</keyword>
<dbReference type="InterPro" id="IPR003362">
    <property type="entry name" value="Bact_transf"/>
</dbReference>
<comment type="caution">
    <text evidence="9">The sequence shown here is derived from an EMBL/GenBank/DDBJ whole genome shotgun (WGS) entry which is preliminary data.</text>
</comment>
<evidence type="ECO:0000313" key="9">
    <source>
        <dbReference type="EMBL" id="KPK62717.1"/>
    </source>
</evidence>
<name>A0A0S8FT49_UNCW3</name>
<evidence type="ECO:0000256" key="1">
    <source>
        <dbReference type="ARBA" id="ARBA00004141"/>
    </source>
</evidence>
<evidence type="ECO:0000256" key="4">
    <source>
        <dbReference type="ARBA" id="ARBA00022692"/>
    </source>
</evidence>
<comment type="similarity">
    <text evidence="2">Belongs to the bacterial sugar transferase family.</text>
</comment>
<feature type="domain" description="Bacterial sugar transferase" evidence="8">
    <location>
        <begin position="22"/>
        <end position="206"/>
    </location>
</feature>
<keyword evidence="4 7" id="KW-0812">Transmembrane</keyword>
<keyword evidence="5 7" id="KW-1133">Transmembrane helix</keyword>
<evidence type="ECO:0000259" key="8">
    <source>
        <dbReference type="Pfam" id="PF02397"/>
    </source>
</evidence>
<dbReference type="PATRIC" id="fig|1703779.3.peg.1640"/>
<evidence type="ECO:0000256" key="2">
    <source>
        <dbReference type="ARBA" id="ARBA00006464"/>
    </source>
</evidence>
<dbReference type="NCBIfam" id="TIGR03025">
    <property type="entry name" value="EPS_sugtrans"/>
    <property type="match status" value="1"/>
</dbReference>
<feature type="transmembrane region" description="Helical" evidence="7">
    <location>
        <begin position="24"/>
        <end position="48"/>
    </location>
</feature>
<dbReference type="GO" id="GO:0016020">
    <property type="term" value="C:membrane"/>
    <property type="evidence" value="ECO:0007669"/>
    <property type="project" value="UniProtKB-SubCell"/>
</dbReference>
<evidence type="ECO:0000313" key="10">
    <source>
        <dbReference type="Proteomes" id="UP000051373"/>
    </source>
</evidence>
<gene>
    <name evidence="9" type="ORF">AMJ83_09990</name>
</gene>
<dbReference type="PANTHER" id="PTHR30576">
    <property type="entry name" value="COLANIC BIOSYNTHESIS UDP-GLUCOSE LIPID CARRIER TRANSFERASE"/>
    <property type="match status" value="1"/>
</dbReference>
<accession>A0A0S8FT49</accession>
<evidence type="ECO:0000256" key="3">
    <source>
        <dbReference type="ARBA" id="ARBA00022679"/>
    </source>
</evidence>
<dbReference type="EMBL" id="LJUJ01000028">
    <property type="protein sequence ID" value="KPK62717.1"/>
    <property type="molecule type" value="Genomic_DNA"/>
</dbReference>